<evidence type="ECO:0000259" key="9">
    <source>
        <dbReference type="Pfam" id="PF03002"/>
    </source>
</evidence>
<evidence type="ECO:0000313" key="10">
    <source>
        <dbReference type="Ensembl" id="ENSPKIP00000032991.1"/>
    </source>
</evidence>
<keyword evidence="8" id="KW-0732">Signal</keyword>
<keyword evidence="6" id="KW-1015">Disulfide bond</keyword>
<dbReference type="Ensembl" id="ENSPKIT00000013875.1">
    <property type="protein sequence ID" value="ENSPKIP00000032991.1"/>
    <property type="gene ID" value="ENSPKIG00000012871.1"/>
</dbReference>
<proteinExistence type="inferred from homology"/>
<feature type="chain" id="PRO_5017294604" description="Somatostatin/Cortistatin C-terminal domain-containing protein" evidence="8">
    <location>
        <begin position="28"/>
        <end position="103"/>
    </location>
</feature>
<dbReference type="Pfam" id="PF03002">
    <property type="entry name" value="Somatostatin"/>
    <property type="match status" value="1"/>
</dbReference>
<dbReference type="GO" id="GO:0005179">
    <property type="term" value="F:hormone activity"/>
    <property type="evidence" value="ECO:0007669"/>
    <property type="project" value="UniProtKB-KW"/>
</dbReference>
<reference evidence="10" key="2">
    <citation type="submission" date="2025-09" db="UniProtKB">
        <authorList>
            <consortium name="Ensembl"/>
        </authorList>
    </citation>
    <scope>IDENTIFICATION</scope>
</reference>
<keyword evidence="4" id="KW-0964">Secreted</keyword>
<feature type="signal peptide" evidence="8">
    <location>
        <begin position="1"/>
        <end position="27"/>
    </location>
</feature>
<protein>
    <recommendedName>
        <fullName evidence="9">Somatostatin/Cortistatin C-terminal domain-containing protein</fullName>
    </recommendedName>
</protein>
<accession>A0A3B3SSB0</accession>
<evidence type="ECO:0000256" key="8">
    <source>
        <dbReference type="SAM" id="SignalP"/>
    </source>
</evidence>
<feature type="region of interest" description="Disordered" evidence="7">
    <location>
        <begin position="69"/>
        <end position="93"/>
    </location>
</feature>
<evidence type="ECO:0000256" key="5">
    <source>
        <dbReference type="ARBA" id="ARBA00022702"/>
    </source>
</evidence>
<feature type="domain" description="Somatostatin/Cortistatin C-terminal" evidence="9">
    <location>
        <begin position="86"/>
        <end position="103"/>
    </location>
</feature>
<reference evidence="10" key="1">
    <citation type="submission" date="2025-08" db="UniProtKB">
        <authorList>
            <consortium name="Ensembl"/>
        </authorList>
    </citation>
    <scope>IDENTIFICATION</scope>
</reference>
<organism evidence="10 11">
    <name type="scientific">Paramormyrops kingsleyae</name>
    <dbReference type="NCBI Taxonomy" id="1676925"/>
    <lineage>
        <taxon>Eukaryota</taxon>
        <taxon>Metazoa</taxon>
        <taxon>Chordata</taxon>
        <taxon>Craniata</taxon>
        <taxon>Vertebrata</taxon>
        <taxon>Euteleostomi</taxon>
        <taxon>Actinopterygii</taxon>
        <taxon>Neopterygii</taxon>
        <taxon>Teleostei</taxon>
        <taxon>Osteoglossocephala</taxon>
        <taxon>Osteoglossomorpha</taxon>
        <taxon>Osteoglossiformes</taxon>
        <taxon>Mormyridae</taxon>
        <taxon>Paramormyrops</taxon>
    </lineage>
</organism>
<comment type="similarity">
    <text evidence="3">Belongs to the somatostatin family.</text>
</comment>
<dbReference type="InterPro" id="IPR018142">
    <property type="entry name" value="Somatostatin/Cortistatin_C"/>
</dbReference>
<evidence type="ECO:0000256" key="6">
    <source>
        <dbReference type="ARBA" id="ARBA00023157"/>
    </source>
</evidence>
<evidence type="ECO:0000256" key="2">
    <source>
        <dbReference type="ARBA" id="ARBA00004613"/>
    </source>
</evidence>
<evidence type="ECO:0000256" key="3">
    <source>
        <dbReference type="ARBA" id="ARBA00008327"/>
    </source>
</evidence>
<sequence>LSRMQLQRATCLLGPLLLLTLCICGSASQPGLPPQDIFPEAQTAARAPQDWGRRLVGELLWPAQFGESVHPDARRSASNSSTPGSRQRKPGCRNVYWKGPTAC</sequence>
<dbReference type="AlphaFoldDB" id="A0A3B3SSB0"/>
<dbReference type="GO" id="GO:0005576">
    <property type="term" value="C:extracellular region"/>
    <property type="evidence" value="ECO:0007669"/>
    <property type="project" value="UniProtKB-SubCell"/>
</dbReference>
<keyword evidence="5" id="KW-0372">Hormone</keyword>
<dbReference type="Proteomes" id="UP000261540">
    <property type="component" value="Unplaced"/>
</dbReference>
<evidence type="ECO:0000313" key="11">
    <source>
        <dbReference type="Proteomes" id="UP000261540"/>
    </source>
</evidence>
<feature type="compositionally biased region" description="Polar residues" evidence="7">
    <location>
        <begin position="76"/>
        <end position="85"/>
    </location>
</feature>
<evidence type="ECO:0000256" key="4">
    <source>
        <dbReference type="ARBA" id="ARBA00022525"/>
    </source>
</evidence>
<keyword evidence="11" id="KW-1185">Reference proteome</keyword>
<evidence type="ECO:0000256" key="7">
    <source>
        <dbReference type="SAM" id="MobiDB-lite"/>
    </source>
</evidence>
<evidence type="ECO:0000256" key="1">
    <source>
        <dbReference type="ARBA" id="ARBA00003524"/>
    </source>
</evidence>
<comment type="subcellular location">
    <subcellularLocation>
        <location evidence="2">Secreted</location>
    </subcellularLocation>
</comment>
<name>A0A3B3SSB0_9TELE</name>
<comment type="function">
    <text evidence="1">Somatostatin inhibits the release of somatotropin.</text>
</comment>